<dbReference type="Pfam" id="PF01388">
    <property type="entry name" value="ARID"/>
    <property type="match status" value="1"/>
</dbReference>
<dbReference type="SMART" id="SM00501">
    <property type="entry name" value="BRIGHT"/>
    <property type="match status" value="1"/>
</dbReference>
<dbReference type="PANTHER" id="PTHR46691">
    <property type="entry name" value="HIGH MOBILITY GROUP B PROTEIN 9"/>
    <property type="match status" value="1"/>
</dbReference>
<dbReference type="SUPFAM" id="SSF46774">
    <property type="entry name" value="ARID-like"/>
    <property type="match status" value="1"/>
</dbReference>
<evidence type="ECO:0000256" key="3">
    <source>
        <dbReference type="ARBA" id="ARBA00022833"/>
    </source>
</evidence>
<keyword evidence="2" id="KW-0863">Zinc-finger</keyword>
<name>A0A7S0DUJ5_9EUKA</name>
<organism evidence="6">
    <name type="scientific">Amorphochlora amoebiformis</name>
    <dbReference type="NCBI Taxonomy" id="1561963"/>
    <lineage>
        <taxon>Eukaryota</taxon>
        <taxon>Sar</taxon>
        <taxon>Rhizaria</taxon>
        <taxon>Cercozoa</taxon>
        <taxon>Chlorarachniophyceae</taxon>
        <taxon>Amorphochlora</taxon>
    </lineage>
</organism>
<dbReference type="Gene3D" id="1.10.150.60">
    <property type="entry name" value="ARID DNA-binding domain"/>
    <property type="match status" value="1"/>
</dbReference>
<evidence type="ECO:0000256" key="1">
    <source>
        <dbReference type="ARBA" id="ARBA00022723"/>
    </source>
</evidence>
<dbReference type="PANTHER" id="PTHR46691:SF6">
    <property type="entry name" value="HIGH MOBILITY GROUP B PROTEIN 10-RELATED"/>
    <property type="match status" value="1"/>
</dbReference>
<evidence type="ECO:0000313" key="6">
    <source>
        <dbReference type="EMBL" id="CAD8465052.1"/>
    </source>
</evidence>
<dbReference type="AlphaFoldDB" id="A0A7S0DUJ5"/>
<proteinExistence type="predicted"/>
<dbReference type="CDD" id="cd16100">
    <property type="entry name" value="ARID"/>
    <property type="match status" value="1"/>
</dbReference>
<dbReference type="InterPro" id="IPR036431">
    <property type="entry name" value="ARID_dom_sf"/>
</dbReference>
<dbReference type="SMART" id="SM01014">
    <property type="entry name" value="ARID"/>
    <property type="match status" value="1"/>
</dbReference>
<dbReference type="PROSITE" id="PS51011">
    <property type="entry name" value="ARID"/>
    <property type="match status" value="1"/>
</dbReference>
<dbReference type="EMBL" id="HBEM01035086">
    <property type="protein sequence ID" value="CAD8465052.1"/>
    <property type="molecule type" value="Transcribed_RNA"/>
</dbReference>
<gene>
    <name evidence="6" type="ORF">LAMO00422_LOCUS24019</name>
</gene>
<dbReference type="InterPro" id="IPR011124">
    <property type="entry name" value="Znf_CW"/>
</dbReference>
<evidence type="ECO:0000259" key="4">
    <source>
        <dbReference type="PROSITE" id="PS51011"/>
    </source>
</evidence>
<protein>
    <recommendedName>
        <fullName evidence="7">ARID domain-containing protein</fullName>
    </recommendedName>
</protein>
<keyword evidence="3" id="KW-0862">Zinc</keyword>
<evidence type="ECO:0000259" key="5">
    <source>
        <dbReference type="PROSITE" id="PS51050"/>
    </source>
</evidence>
<feature type="domain" description="ARID" evidence="4">
    <location>
        <begin position="148"/>
        <end position="243"/>
    </location>
</feature>
<reference evidence="6" key="1">
    <citation type="submission" date="2021-01" db="EMBL/GenBank/DDBJ databases">
        <authorList>
            <person name="Corre E."/>
            <person name="Pelletier E."/>
            <person name="Niang G."/>
            <person name="Scheremetjew M."/>
            <person name="Finn R."/>
            <person name="Kale V."/>
            <person name="Holt S."/>
            <person name="Cochrane G."/>
            <person name="Meng A."/>
            <person name="Brown T."/>
            <person name="Cohen L."/>
        </authorList>
    </citation>
    <scope>NUCLEOTIDE SEQUENCE</scope>
    <source>
        <strain evidence="6">CCMP2058</strain>
    </source>
</reference>
<dbReference type="GO" id="GO:0003677">
    <property type="term" value="F:DNA binding"/>
    <property type="evidence" value="ECO:0007669"/>
    <property type="project" value="InterPro"/>
</dbReference>
<dbReference type="GO" id="GO:0008270">
    <property type="term" value="F:zinc ion binding"/>
    <property type="evidence" value="ECO:0007669"/>
    <property type="project" value="UniProtKB-KW"/>
</dbReference>
<keyword evidence="1" id="KW-0479">Metal-binding</keyword>
<dbReference type="Gene3D" id="3.30.40.100">
    <property type="match status" value="1"/>
</dbReference>
<feature type="domain" description="CW-type" evidence="5">
    <location>
        <begin position="81"/>
        <end position="132"/>
    </location>
</feature>
<dbReference type="InterPro" id="IPR001606">
    <property type="entry name" value="ARID_dom"/>
</dbReference>
<evidence type="ECO:0008006" key="7">
    <source>
        <dbReference type="Google" id="ProtNLM"/>
    </source>
</evidence>
<dbReference type="PROSITE" id="PS51050">
    <property type="entry name" value="ZF_CW"/>
    <property type="match status" value="1"/>
</dbReference>
<accession>A0A7S0DUJ5</accession>
<sequence length="339" mass="38832">MSQARLAPEDPMQLSFIDPQLFSEHSSARGSLNITDELDVTRKRKAGTEGDTKMGTKKHRTMESWLSPQMVRTTVYAVEGKRRMSRWICCHSCHKWRRVSNSLPFESLAGWECSRNAHAEFDSCEKVEEQPRSNEVILSSSEHDKAYEQEKSSFCQHVSAFLKKNSFPSSRRALLGGIELDLYRLYREVLYLGGYKEVVSKPGTWSKIFRTLENSQNGKVTDASYRLKWYYLQSLYAYEQFYFHGKEISSIKVPSKPKRASRSGAGKNMNRFALSFWQQAQMMAQSRWSQQSKVLPSPFVNQGYVAPAPGWRNGPVLPHSSHGVMRYTHSSLMSQPGQS</sequence>
<evidence type="ECO:0000256" key="2">
    <source>
        <dbReference type="ARBA" id="ARBA00022771"/>
    </source>
</evidence>
<dbReference type="Pfam" id="PF07496">
    <property type="entry name" value="zf-CW"/>
    <property type="match status" value="1"/>
</dbReference>